<evidence type="ECO:0000256" key="2">
    <source>
        <dbReference type="ARBA" id="ARBA00022741"/>
    </source>
</evidence>
<dbReference type="Proteomes" id="UP000823775">
    <property type="component" value="Unassembled WGS sequence"/>
</dbReference>
<dbReference type="InterPro" id="IPR001208">
    <property type="entry name" value="MCM_dom"/>
</dbReference>
<dbReference type="EMBL" id="JACEIK010018102">
    <property type="protein sequence ID" value="MCE5165958.1"/>
    <property type="molecule type" value="Genomic_DNA"/>
</dbReference>
<dbReference type="PANTHER" id="PTHR11630:SF26">
    <property type="entry name" value="DNA REPLICATION LICENSING FACTOR MCM7"/>
    <property type="match status" value="1"/>
</dbReference>
<dbReference type="SUPFAM" id="SSF52540">
    <property type="entry name" value="P-loop containing nucleoside triphosphate hydrolases"/>
    <property type="match status" value="1"/>
</dbReference>
<dbReference type="InterPro" id="IPR031327">
    <property type="entry name" value="MCM"/>
</dbReference>
<evidence type="ECO:0000313" key="6">
    <source>
        <dbReference type="EMBL" id="MCE5165958.1"/>
    </source>
</evidence>
<sequence length="206" mass="23846">RSIVLEDMDIFAIDEFDKMDDSNRTAIHEEKYDMRRTPAENINLPLTLPSRFDLLWLILDRANMNFDLEMARHIVYVHQNKESPTLGFTPLEPYVLEAYISATRRLYPSVPKDLKDYIAGAYSSIRKEEAKSNTPHSYTTVITLLSILRISTTLARLCFSKIVAQSDVDEALRIMQMSKFSLYSDDRQKSSLDTIFIQFCMMELLG</sequence>
<keyword evidence="2" id="KW-0547">Nucleotide-binding</keyword>
<keyword evidence="3" id="KW-0067">ATP-binding</keyword>
<dbReference type="Gene3D" id="3.40.50.300">
    <property type="entry name" value="P-loop containing nucleotide triphosphate hydrolases"/>
    <property type="match status" value="2"/>
</dbReference>
<keyword evidence="7" id="KW-1185">Reference proteome</keyword>
<feature type="non-terminal residue" evidence="6">
    <location>
        <position position="1"/>
    </location>
</feature>
<proteinExistence type="predicted"/>
<dbReference type="InterPro" id="IPR041562">
    <property type="entry name" value="MCM_lid"/>
</dbReference>
<dbReference type="EC" id="3.6.4.12" evidence="1"/>
<evidence type="ECO:0000313" key="7">
    <source>
        <dbReference type="Proteomes" id="UP000823775"/>
    </source>
</evidence>
<name>A0ABS8Y1T4_DATST</name>
<dbReference type="Pfam" id="PF00493">
    <property type="entry name" value="MCM"/>
    <property type="match status" value="1"/>
</dbReference>
<accession>A0ABS8Y1T4</accession>
<dbReference type="SMART" id="SM00350">
    <property type="entry name" value="MCM"/>
    <property type="match status" value="1"/>
</dbReference>
<keyword evidence="4" id="KW-0238">DNA-binding</keyword>
<comment type="caution">
    <text evidence="6">The sequence shown here is derived from an EMBL/GenBank/DDBJ whole genome shotgun (WGS) entry which is preliminary data.</text>
</comment>
<dbReference type="PANTHER" id="PTHR11630">
    <property type="entry name" value="DNA REPLICATION LICENSING FACTOR MCM FAMILY MEMBER"/>
    <property type="match status" value="1"/>
</dbReference>
<protein>
    <recommendedName>
        <fullName evidence="1">DNA helicase</fullName>
        <ecNumber evidence="1">3.6.4.12</ecNumber>
    </recommendedName>
</protein>
<evidence type="ECO:0000256" key="4">
    <source>
        <dbReference type="ARBA" id="ARBA00023125"/>
    </source>
</evidence>
<evidence type="ECO:0000256" key="3">
    <source>
        <dbReference type="ARBA" id="ARBA00022840"/>
    </source>
</evidence>
<organism evidence="6 7">
    <name type="scientific">Datura stramonium</name>
    <name type="common">Jimsonweed</name>
    <name type="synonym">Common thornapple</name>
    <dbReference type="NCBI Taxonomy" id="4076"/>
    <lineage>
        <taxon>Eukaryota</taxon>
        <taxon>Viridiplantae</taxon>
        <taxon>Streptophyta</taxon>
        <taxon>Embryophyta</taxon>
        <taxon>Tracheophyta</taxon>
        <taxon>Spermatophyta</taxon>
        <taxon>Magnoliopsida</taxon>
        <taxon>eudicotyledons</taxon>
        <taxon>Gunneridae</taxon>
        <taxon>Pentapetalae</taxon>
        <taxon>asterids</taxon>
        <taxon>lamiids</taxon>
        <taxon>Solanales</taxon>
        <taxon>Solanaceae</taxon>
        <taxon>Solanoideae</taxon>
        <taxon>Datureae</taxon>
        <taxon>Datura</taxon>
    </lineage>
</organism>
<evidence type="ECO:0000259" key="5">
    <source>
        <dbReference type="PROSITE" id="PS50051"/>
    </source>
</evidence>
<dbReference type="PROSITE" id="PS50051">
    <property type="entry name" value="MCM_2"/>
    <property type="match status" value="1"/>
</dbReference>
<feature type="domain" description="MCM C-terminal AAA(+) ATPase" evidence="5">
    <location>
        <begin position="1"/>
        <end position="74"/>
    </location>
</feature>
<evidence type="ECO:0000256" key="1">
    <source>
        <dbReference type="ARBA" id="ARBA00012551"/>
    </source>
</evidence>
<gene>
    <name evidence="6" type="primary">MCM7_2</name>
    <name evidence="6" type="ORF">HAX54_013458</name>
</gene>
<dbReference type="InterPro" id="IPR027417">
    <property type="entry name" value="P-loop_NTPase"/>
</dbReference>
<dbReference type="Pfam" id="PF17855">
    <property type="entry name" value="MCM_lid"/>
    <property type="match status" value="1"/>
</dbReference>
<reference evidence="6 7" key="1">
    <citation type="journal article" date="2021" name="BMC Genomics">
        <title>Datura genome reveals duplications of psychoactive alkaloid biosynthetic genes and high mutation rate following tissue culture.</title>
        <authorList>
            <person name="Rajewski A."/>
            <person name="Carter-House D."/>
            <person name="Stajich J."/>
            <person name="Litt A."/>
        </authorList>
    </citation>
    <scope>NUCLEOTIDE SEQUENCE [LARGE SCALE GENOMIC DNA]</scope>
    <source>
        <strain evidence="6">AR-01</strain>
    </source>
</reference>